<dbReference type="EMBL" id="CP000557">
    <property type="protein sequence ID" value="ABO65875.1"/>
    <property type="molecule type" value="Genomic_DNA"/>
</dbReference>
<dbReference type="GO" id="GO:0004826">
    <property type="term" value="F:phenylalanine-tRNA ligase activity"/>
    <property type="evidence" value="ECO:0007669"/>
    <property type="project" value="InterPro"/>
</dbReference>
<dbReference type="SMART" id="SM00873">
    <property type="entry name" value="B3_4"/>
    <property type="match status" value="1"/>
</dbReference>
<dbReference type="Pfam" id="PF03483">
    <property type="entry name" value="B3_4"/>
    <property type="match status" value="1"/>
</dbReference>
<dbReference type="Proteomes" id="UP000001578">
    <property type="component" value="Chromosome"/>
</dbReference>
<dbReference type="InterPro" id="IPR020825">
    <property type="entry name" value="Phe-tRNA_synthase-like_B3/B4"/>
</dbReference>
<dbReference type="PANTHER" id="PTHR39209">
    <property type="match status" value="1"/>
</dbReference>
<name>A4IKM1_GEOTN</name>
<organism evidence="2 3">
    <name type="scientific">Geobacillus thermodenitrificans (strain NG80-2)</name>
    <dbReference type="NCBI Taxonomy" id="420246"/>
    <lineage>
        <taxon>Bacteria</taxon>
        <taxon>Bacillati</taxon>
        <taxon>Bacillota</taxon>
        <taxon>Bacilli</taxon>
        <taxon>Bacillales</taxon>
        <taxon>Anoxybacillaceae</taxon>
        <taxon>Geobacillus</taxon>
    </lineage>
</organism>
<sequence>MSIIFPPFEVYGKMKHGVIHMKCIISEELKQRLPSGKFGVIRYHHIEIGDSPQMLKGRLELFQESIYFELQEKAIADIPELAEWRQAFKQIGTDPGRYRPSSESLYRRIQKKNFVPSIHSAVDVNNFFSLYYKIPLGIYDLDCIQGSVMITVGTEQDEYIALNGRSVNFANKLVSKDEHGPFGSPIVDSKRTAVTKGTKNALQIVYFLPSIPEDVANRQLQAIQTMFTQIHGGEADAQLLV</sequence>
<dbReference type="PANTHER" id="PTHR39209:SF2">
    <property type="entry name" value="CYTOPLASMIC PROTEIN"/>
    <property type="match status" value="1"/>
</dbReference>
<dbReference type="GO" id="GO:0003723">
    <property type="term" value="F:RNA binding"/>
    <property type="evidence" value="ECO:0007669"/>
    <property type="project" value="InterPro"/>
</dbReference>
<feature type="domain" description="B3/B4 tRNA-binding" evidence="1">
    <location>
        <begin position="82"/>
        <end position="232"/>
    </location>
</feature>
<protein>
    <recommendedName>
        <fullName evidence="1">B3/B4 tRNA-binding domain-containing protein</fullName>
    </recommendedName>
</protein>
<proteinExistence type="predicted"/>
<dbReference type="HOGENOM" id="CLU_076869_2_1_9"/>
<dbReference type="AlphaFoldDB" id="A4IKM1"/>
<evidence type="ECO:0000313" key="2">
    <source>
        <dbReference type="EMBL" id="ABO65875.1"/>
    </source>
</evidence>
<evidence type="ECO:0000259" key="1">
    <source>
        <dbReference type="SMART" id="SM00873"/>
    </source>
</evidence>
<dbReference type="InterPro" id="IPR005146">
    <property type="entry name" value="B3/B4_tRNA-bd"/>
</dbReference>
<dbReference type="KEGG" id="gtn:GTNG_0493"/>
<gene>
    <name evidence="2" type="ordered locus">GTNG_0493</name>
</gene>
<dbReference type="Gene3D" id="3.50.40.10">
    <property type="entry name" value="Phenylalanyl-trna Synthetase, Chain B, domain 3"/>
    <property type="match status" value="1"/>
</dbReference>
<evidence type="ECO:0000313" key="3">
    <source>
        <dbReference type="Proteomes" id="UP000001578"/>
    </source>
</evidence>
<accession>A4IKM1</accession>
<dbReference type="eggNOG" id="COG3382">
    <property type="taxonomic scope" value="Bacteria"/>
</dbReference>
<reference evidence="2 3" key="1">
    <citation type="journal article" date="2007" name="Proc. Natl. Acad. Sci. U.S.A.">
        <title>Genome and proteome of long-chain alkane degrading Geobacillus thermodenitrificans NG80-2 isolated from a deep-subsurface oil reservoir.</title>
        <authorList>
            <person name="Feng L."/>
            <person name="Wang W."/>
            <person name="Cheng J."/>
            <person name="Ren Y."/>
            <person name="Zhao G."/>
            <person name="Gao C."/>
            <person name="Tang Y."/>
            <person name="Liu X."/>
            <person name="Han W."/>
            <person name="Peng X."/>
            <person name="Liu R."/>
            <person name="Wang L."/>
        </authorList>
    </citation>
    <scope>NUCLEOTIDE SEQUENCE [LARGE SCALE GENOMIC DNA]</scope>
    <source>
        <strain evidence="2 3">NG80-2</strain>
    </source>
</reference>
<dbReference type="SUPFAM" id="SSF56037">
    <property type="entry name" value="PheT/TilS domain"/>
    <property type="match status" value="1"/>
</dbReference>